<dbReference type="RefSeq" id="WP_091334151.1">
    <property type="nucleotide sequence ID" value="NZ_FNOW01000027.1"/>
</dbReference>
<proteinExistence type="predicted"/>
<reference evidence="2" key="1">
    <citation type="submission" date="2016-10" db="EMBL/GenBank/DDBJ databases">
        <authorList>
            <person name="Varghese N."/>
            <person name="Submissions S."/>
        </authorList>
    </citation>
    <scope>NUCLEOTIDE SEQUENCE [LARGE SCALE GENOMIC DNA]</scope>
    <source>
        <strain evidence="2">DSM 173</strain>
    </source>
</reference>
<evidence type="ECO:0000313" key="1">
    <source>
        <dbReference type="EMBL" id="SDY07017.1"/>
    </source>
</evidence>
<dbReference type="STRING" id="61595.SAMN05421644_12728"/>
<evidence type="ECO:0000313" key="2">
    <source>
        <dbReference type="Proteomes" id="UP000198672"/>
    </source>
</evidence>
<accession>A0A1H3GV78</accession>
<keyword evidence="2" id="KW-1185">Reference proteome</keyword>
<organism evidence="1 2">
    <name type="scientific">Allochromatium warmingii</name>
    <name type="common">Chromatium warmingii</name>
    <dbReference type="NCBI Taxonomy" id="61595"/>
    <lineage>
        <taxon>Bacteria</taxon>
        <taxon>Pseudomonadati</taxon>
        <taxon>Pseudomonadota</taxon>
        <taxon>Gammaproteobacteria</taxon>
        <taxon>Chromatiales</taxon>
        <taxon>Chromatiaceae</taxon>
        <taxon>Allochromatium</taxon>
    </lineage>
</organism>
<protein>
    <submittedName>
        <fullName evidence="1">Uncharacterized protein</fullName>
    </submittedName>
</protein>
<dbReference type="OrthoDB" id="5771673at2"/>
<gene>
    <name evidence="1" type="ORF">SAMN05421644_12728</name>
</gene>
<dbReference type="Proteomes" id="UP000198672">
    <property type="component" value="Unassembled WGS sequence"/>
</dbReference>
<name>A0A1H3GV78_ALLWA</name>
<dbReference type="AlphaFoldDB" id="A0A1H3GV78"/>
<dbReference type="EMBL" id="FNOW01000027">
    <property type="protein sequence ID" value="SDY07017.1"/>
    <property type="molecule type" value="Genomic_DNA"/>
</dbReference>
<sequence>MPYFIYKIAPPRQLTYLDTVAHYQHARDLVRERRHAEPPDTGVEYRLVFAHQQGEAERLLSTPRETRVIGED</sequence>